<dbReference type="EMBL" id="DSRD01000371">
    <property type="protein sequence ID" value="HGW93769.1"/>
    <property type="molecule type" value="Genomic_DNA"/>
</dbReference>
<comment type="caution">
    <text evidence="1">The sequence shown here is derived from an EMBL/GenBank/DDBJ whole genome shotgun (WGS) entry which is preliminary data.</text>
</comment>
<evidence type="ECO:0000313" key="1">
    <source>
        <dbReference type="EMBL" id="HGW93769.1"/>
    </source>
</evidence>
<dbReference type="AlphaFoldDB" id="A0A832M2X5"/>
<proteinExistence type="predicted"/>
<reference evidence="1" key="1">
    <citation type="journal article" date="2020" name="mSystems">
        <title>Genome- and Community-Level Interaction Insights into Carbon Utilization and Element Cycling Functions of Hydrothermarchaeota in Hydrothermal Sediment.</title>
        <authorList>
            <person name="Zhou Z."/>
            <person name="Liu Y."/>
            <person name="Xu W."/>
            <person name="Pan J."/>
            <person name="Luo Z.H."/>
            <person name="Li M."/>
        </authorList>
    </citation>
    <scope>NUCLEOTIDE SEQUENCE [LARGE SCALE GENOMIC DNA]</scope>
    <source>
        <strain evidence="1">SpSt-402</strain>
    </source>
</reference>
<gene>
    <name evidence="1" type="ORF">ENR47_05735</name>
</gene>
<organism evidence="1">
    <name type="scientific">Oscillatoriales cyanobacterium SpSt-402</name>
    <dbReference type="NCBI Taxonomy" id="2282168"/>
    <lineage>
        <taxon>Bacteria</taxon>
        <taxon>Bacillati</taxon>
        <taxon>Cyanobacteriota</taxon>
        <taxon>Cyanophyceae</taxon>
        <taxon>Oscillatoriophycideae</taxon>
        <taxon>Oscillatoriales</taxon>
    </lineage>
</organism>
<protein>
    <submittedName>
        <fullName evidence="1">Uncharacterized protein</fullName>
    </submittedName>
</protein>
<name>A0A832M2X5_9CYAN</name>
<sequence length="202" mass="23263">MTPDEIEAALRAAFTQCEEANVSLSSQQQEILLQALGIDHDLQPNPLDQLSADERRALLEFVQSQEQQNLSWKTTLLNDWLQGQSSGTVQFIRDRLGIQWLEQVRTSHLIEYDHLSEGEVIALKVGDRIEVTNGLWEWVQESGPCSREWFPCTVIGIHEASNEEADGLRRHASCIVRFNSGVEYEIQGIYEWNRPNWRWLES</sequence>
<accession>A0A832M2X5</accession>